<feature type="chain" id="PRO_5020594538" evidence="1">
    <location>
        <begin position="29"/>
        <end position="257"/>
    </location>
</feature>
<gene>
    <name evidence="2" type="ORF">E8L99_13480</name>
</gene>
<evidence type="ECO:0000256" key="1">
    <source>
        <dbReference type="SAM" id="SignalP"/>
    </source>
</evidence>
<dbReference type="KEGG" id="paqt:E8L99_13480"/>
<reference evidence="2 3" key="1">
    <citation type="submission" date="2019-04" db="EMBL/GenBank/DDBJ databases">
        <title>Phreatobacter aquaticus sp. nov.</title>
        <authorList>
            <person name="Choi A."/>
            <person name="Baek K."/>
        </authorList>
    </citation>
    <scope>NUCLEOTIDE SEQUENCE [LARGE SCALE GENOMIC DNA]</scope>
    <source>
        <strain evidence="2 3">NMCR1094</strain>
    </source>
</reference>
<feature type="signal peptide" evidence="1">
    <location>
        <begin position="1"/>
        <end position="28"/>
    </location>
</feature>
<sequence>MARARIRFALAAIIPLMLPCLDMSRARAQLQSTPAPMDDSAAQAALVQFNALFEAAKPGGTLPRIADPAVRRLLDAIWDIRSLDPTRRAGAADVPVLLRFCAAGGGIWQAYFQFNPRGRGNPDLDGNMTTYADEIMPGFAFSVRCAGASLEAAGAYVASLPAEQMNQARRDGWNRMRAGAAQVALGALATLGDASVAPAHASELARALNDSAPRFAAGLERVESQTVVAAARTTLASVRTADVRAALEAFVSALSKP</sequence>
<accession>A0A4D7QHA6</accession>
<name>A0A4D7QHA6_9HYPH</name>
<dbReference type="Proteomes" id="UP000298588">
    <property type="component" value="Chromosome"/>
</dbReference>
<dbReference type="OrthoDB" id="8479639at2"/>
<dbReference type="EMBL" id="CP039865">
    <property type="protein sequence ID" value="QCK86698.1"/>
    <property type="molecule type" value="Genomic_DNA"/>
</dbReference>
<evidence type="ECO:0000313" key="3">
    <source>
        <dbReference type="Proteomes" id="UP000298588"/>
    </source>
</evidence>
<organism evidence="2 3">
    <name type="scientific">Phreatobacter aquaticus</name>
    <dbReference type="NCBI Taxonomy" id="2570229"/>
    <lineage>
        <taxon>Bacteria</taxon>
        <taxon>Pseudomonadati</taxon>
        <taxon>Pseudomonadota</taxon>
        <taxon>Alphaproteobacteria</taxon>
        <taxon>Hyphomicrobiales</taxon>
        <taxon>Phreatobacteraceae</taxon>
        <taxon>Phreatobacter</taxon>
    </lineage>
</organism>
<keyword evidence="1" id="KW-0732">Signal</keyword>
<keyword evidence="3" id="KW-1185">Reference proteome</keyword>
<evidence type="ECO:0000313" key="2">
    <source>
        <dbReference type="EMBL" id="QCK86698.1"/>
    </source>
</evidence>
<protein>
    <submittedName>
        <fullName evidence="2">Uncharacterized protein</fullName>
    </submittedName>
</protein>
<proteinExistence type="predicted"/>
<dbReference type="RefSeq" id="WP_137100029.1">
    <property type="nucleotide sequence ID" value="NZ_CP039865.1"/>
</dbReference>
<dbReference type="AlphaFoldDB" id="A0A4D7QHA6"/>